<evidence type="ECO:0000313" key="1">
    <source>
        <dbReference type="Proteomes" id="UP000504615"/>
    </source>
</evidence>
<dbReference type="RefSeq" id="XP_011634011.1">
    <property type="nucleotide sequence ID" value="XM_011635709.2"/>
</dbReference>
<dbReference type="GeneID" id="105425118"/>
<evidence type="ECO:0000313" key="2">
    <source>
        <dbReference type="RefSeq" id="XP_011634011.1"/>
    </source>
</evidence>
<organism evidence="1 2">
    <name type="scientific">Pogonomyrmex barbatus</name>
    <name type="common">red harvester ant</name>
    <dbReference type="NCBI Taxonomy" id="144034"/>
    <lineage>
        <taxon>Eukaryota</taxon>
        <taxon>Metazoa</taxon>
        <taxon>Ecdysozoa</taxon>
        <taxon>Arthropoda</taxon>
        <taxon>Hexapoda</taxon>
        <taxon>Insecta</taxon>
        <taxon>Pterygota</taxon>
        <taxon>Neoptera</taxon>
        <taxon>Endopterygota</taxon>
        <taxon>Hymenoptera</taxon>
        <taxon>Apocrita</taxon>
        <taxon>Aculeata</taxon>
        <taxon>Formicoidea</taxon>
        <taxon>Formicidae</taxon>
        <taxon>Myrmicinae</taxon>
        <taxon>Pogonomyrmex</taxon>
    </lineage>
</organism>
<proteinExistence type="predicted"/>
<dbReference type="Proteomes" id="UP000504615">
    <property type="component" value="Unplaced"/>
</dbReference>
<name>A0A6I9VZP4_9HYME</name>
<dbReference type="KEGG" id="pbar:105425118"/>
<dbReference type="AlphaFoldDB" id="A0A6I9VZP4"/>
<reference evidence="2" key="1">
    <citation type="submission" date="2025-08" db="UniProtKB">
        <authorList>
            <consortium name="RefSeq"/>
        </authorList>
    </citation>
    <scope>IDENTIFICATION</scope>
</reference>
<protein>
    <submittedName>
        <fullName evidence="2">Uncharacterized protein LOC105425118</fullName>
    </submittedName>
</protein>
<accession>A0A6I9VZP4</accession>
<keyword evidence="1" id="KW-1185">Reference proteome</keyword>
<sequence length="118" mass="13791">MEWIANLNGPSREYVFTVEHPQGPSTYRRASDRGQHRIMNNKRKYPSYMIHDNGIASKVPSCKSFDLILDYHLLRIHVAVEISGEDLNWITTEIAIGLIIRQWRNNFTCAEKSARKFR</sequence>
<gene>
    <name evidence="2" type="primary">LOC105425118</name>
</gene>